<dbReference type="EMBL" id="GBXM01007411">
    <property type="protein sequence ID" value="JAI01167.1"/>
    <property type="molecule type" value="Transcribed_RNA"/>
</dbReference>
<dbReference type="AlphaFoldDB" id="A0A0E9XFC5"/>
<proteinExistence type="predicted"/>
<sequence>MGGRNTWQDFYSLATSGCARCSDRAVYYHRNSQVIYDV</sequence>
<protein>
    <submittedName>
        <fullName evidence="1">Uncharacterized protein</fullName>
    </submittedName>
</protein>
<reference evidence="1" key="1">
    <citation type="submission" date="2014-11" db="EMBL/GenBank/DDBJ databases">
        <authorList>
            <person name="Amaro Gonzalez C."/>
        </authorList>
    </citation>
    <scope>NUCLEOTIDE SEQUENCE</scope>
</reference>
<organism evidence="1">
    <name type="scientific">Anguilla anguilla</name>
    <name type="common">European freshwater eel</name>
    <name type="synonym">Muraena anguilla</name>
    <dbReference type="NCBI Taxonomy" id="7936"/>
    <lineage>
        <taxon>Eukaryota</taxon>
        <taxon>Metazoa</taxon>
        <taxon>Chordata</taxon>
        <taxon>Craniata</taxon>
        <taxon>Vertebrata</taxon>
        <taxon>Euteleostomi</taxon>
        <taxon>Actinopterygii</taxon>
        <taxon>Neopterygii</taxon>
        <taxon>Teleostei</taxon>
        <taxon>Anguilliformes</taxon>
        <taxon>Anguillidae</taxon>
        <taxon>Anguilla</taxon>
    </lineage>
</organism>
<evidence type="ECO:0000313" key="1">
    <source>
        <dbReference type="EMBL" id="JAI01167.1"/>
    </source>
</evidence>
<reference evidence="1" key="2">
    <citation type="journal article" date="2015" name="Fish Shellfish Immunol.">
        <title>Early steps in the European eel (Anguilla anguilla)-Vibrio vulnificus interaction in the gills: Role of the RtxA13 toxin.</title>
        <authorList>
            <person name="Callol A."/>
            <person name="Pajuelo D."/>
            <person name="Ebbesson L."/>
            <person name="Teles M."/>
            <person name="MacKenzie S."/>
            <person name="Amaro C."/>
        </authorList>
    </citation>
    <scope>NUCLEOTIDE SEQUENCE</scope>
</reference>
<accession>A0A0E9XFC5</accession>
<name>A0A0E9XFC5_ANGAN</name>